<gene>
    <name evidence="1" type="ORF">FISHEDRAFT_69100</name>
</gene>
<reference evidence="1 2" key="1">
    <citation type="journal article" date="2015" name="Fungal Genet. Biol.">
        <title>Evolution of novel wood decay mechanisms in Agaricales revealed by the genome sequences of Fistulina hepatica and Cylindrobasidium torrendii.</title>
        <authorList>
            <person name="Floudas D."/>
            <person name="Held B.W."/>
            <person name="Riley R."/>
            <person name="Nagy L.G."/>
            <person name="Koehler G."/>
            <person name="Ransdell A.S."/>
            <person name="Younus H."/>
            <person name="Chow J."/>
            <person name="Chiniquy J."/>
            <person name="Lipzen A."/>
            <person name="Tritt A."/>
            <person name="Sun H."/>
            <person name="Haridas S."/>
            <person name="LaButti K."/>
            <person name="Ohm R.A."/>
            <person name="Kues U."/>
            <person name="Blanchette R.A."/>
            <person name="Grigoriev I.V."/>
            <person name="Minto R.E."/>
            <person name="Hibbett D.S."/>
        </authorList>
    </citation>
    <scope>NUCLEOTIDE SEQUENCE [LARGE SCALE GENOMIC DNA]</scope>
    <source>
        <strain evidence="1 2">ATCC 64428</strain>
    </source>
</reference>
<dbReference type="PANTHER" id="PTHR38926">
    <property type="entry name" value="F-BOX DOMAIN CONTAINING PROTEIN, EXPRESSED"/>
    <property type="match status" value="1"/>
</dbReference>
<proteinExistence type="predicted"/>
<evidence type="ECO:0000313" key="2">
    <source>
        <dbReference type="Proteomes" id="UP000054144"/>
    </source>
</evidence>
<keyword evidence="2" id="KW-1185">Reference proteome</keyword>
<dbReference type="EMBL" id="KN881627">
    <property type="protein sequence ID" value="KIY53246.1"/>
    <property type="molecule type" value="Genomic_DNA"/>
</dbReference>
<dbReference type="Proteomes" id="UP000054144">
    <property type="component" value="Unassembled WGS sequence"/>
</dbReference>
<sequence length="486" mass="54256">MSSPQNGHAKRALSINLPTEMLAEIFITGISLLDIEESEAGFGETFMNPDAIPMSVSQVCCRWRRIALSTPFLWSKIRLGSRQRHVPMEAIMTWLERSRNHPLDVEHTYHGSKKSAAFLELITLHCERLRSLRIVAQFKDSWVRLLKPIRGRLPLLSSLTVSSPATKCDLFEDTPCLTYAELIPFRYSRGVHVNLALPWAQLTHYQGNACNESLGMNSVLPHLPNVKCAWVCRDAPSSIEPNTPFVVLQHLVELHISASPLENILDAISAPNLRILNVAVRPGEVETATKIRSVDNFVRRSSCTLNDLSLIVSHKETDVIDPGASIIEVLRLCSSVETFELDVRKYSRTLRGVISALAQVDEGIGAVLLPKLRGFQFYHRLCPDWVAKDTALALVFMLYVRHALSVAKALPVLEDVSITMPIGPPAGTCADMWRVVSETRPSMVWRAEPIQFWEARLFNEPAMIPIHILSDDSDGWSGSEDNGDGN</sequence>
<name>A0A0D7APL3_9AGAR</name>
<evidence type="ECO:0000313" key="1">
    <source>
        <dbReference type="EMBL" id="KIY53246.1"/>
    </source>
</evidence>
<organism evidence="1 2">
    <name type="scientific">Fistulina hepatica ATCC 64428</name>
    <dbReference type="NCBI Taxonomy" id="1128425"/>
    <lineage>
        <taxon>Eukaryota</taxon>
        <taxon>Fungi</taxon>
        <taxon>Dikarya</taxon>
        <taxon>Basidiomycota</taxon>
        <taxon>Agaricomycotina</taxon>
        <taxon>Agaricomycetes</taxon>
        <taxon>Agaricomycetidae</taxon>
        <taxon>Agaricales</taxon>
        <taxon>Fistulinaceae</taxon>
        <taxon>Fistulina</taxon>
    </lineage>
</organism>
<dbReference type="OrthoDB" id="3071049at2759"/>
<protein>
    <submittedName>
        <fullName evidence="1">Uncharacterized protein</fullName>
    </submittedName>
</protein>
<accession>A0A0D7APL3</accession>
<dbReference type="PANTHER" id="PTHR38926:SF5">
    <property type="entry name" value="F-BOX AND LEUCINE-RICH REPEAT PROTEIN 6"/>
    <property type="match status" value="1"/>
</dbReference>
<dbReference type="AlphaFoldDB" id="A0A0D7APL3"/>
<dbReference type="Gene3D" id="1.20.1280.50">
    <property type="match status" value="1"/>
</dbReference>